<protein>
    <submittedName>
        <fullName evidence="3">Endonuclease/exonuclease/phosphatase superfamily</fullName>
    </submittedName>
</protein>
<dbReference type="PROSITE" id="PS50878">
    <property type="entry name" value="RT_POL"/>
    <property type="match status" value="1"/>
</dbReference>
<accession>A0A8T2AYW5</accession>
<dbReference type="PANTHER" id="PTHR33116">
    <property type="entry name" value="REVERSE TRANSCRIPTASE ZINC-BINDING DOMAIN-CONTAINING PROTEIN-RELATED-RELATED"/>
    <property type="match status" value="1"/>
</dbReference>
<feature type="compositionally biased region" description="Basic residues" evidence="1">
    <location>
        <begin position="1"/>
        <end position="14"/>
    </location>
</feature>
<dbReference type="Proteomes" id="UP000694240">
    <property type="component" value="Chromosome 8"/>
</dbReference>
<dbReference type="GO" id="GO:0004519">
    <property type="term" value="F:endonuclease activity"/>
    <property type="evidence" value="ECO:0007669"/>
    <property type="project" value="UniProtKB-KW"/>
</dbReference>
<dbReference type="InterPro" id="IPR025558">
    <property type="entry name" value="DUF4283"/>
</dbReference>
<feature type="compositionally biased region" description="Acidic residues" evidence="1">
    <location>
        <begin position="492"/>
        <end position="516"/>
    </location>
</feature>
<organism evidence="3 4">
    <name type="scientific">Arabidopsis thaliana x Arabidopsis arenosa</name>
    <dbReference type="NCBI Taxonomy" id="1240361"/>
    <lineage>
        <taxon>Eukaryota</taxon>
        <taxon>Viridiplantae</taxon>
        <taxon>Streptophyta</taxon>
        <taxon>Embryophyta</taxon>
        <taxon>Tracheophyta</taxon>
        <taxon>Spermatophyta</taxon>
        <taxon>Magnoliopsida</taxon>
        <taxon>eudicotyledons</taxon>
        <taxon>Gunneridae</taxon>
        <taxon>Pentapetalae</taxon>
        <taxon>rosids</taxon>
        <taxon>malvids</taxon>
        <taxon>Brassicales</taxon>
        <taxon>Brassicaceae</taxon>
        <taxon>Camelineae</taxon>
        <taxon>Arabidopsis</taxon>
    </lineage>
</organism>
<reference evidence="3 4" key="1">
    <citation type="submission" date="2020-12" db="EMBL/GenBank/DDBJ databases">
        <title>Concerted genomic and epigenomic changes stabilize Arabidopsis allopolyploids.</title>
        <authorList>
            <person name="Chen Z."/>
        </authorList>
    </citation>
    <scope>NUCLEOTIDE SEQUENCE [LARGE SCALE GENOMIC DNA]</scope>
    <source>
        <strain evidence="3">Allo738</strain>
        <tissue evidence="3">Leaf</tissue>
    </source>
</reference>
<evidence type="ECO:0000313" key="4">
    <source>
        <dbReference type="Proteomes" id="UP000694240"/>
    </source>
</evidence>
<name>A0A8T2AYW5_9BRAS</name>
<sequence>MKQKSKSKSKKKPRGSISPSTRGSSSPAASGSPHASDSQQSPSGSPASSVPQQNASAVVDETGSAIINNLDTVSPVLGQIIEEKSERILPDSVQLPLLIAGIASVEAQPSKASAKTASPVDPESIPSKEISSVIASYPEASTPAVVPLIAAGDSWVNLFTGSSSSRSLSRKGKPFVLESGEVCVKIPNSVIVKNQKAWESFIIGQFYADPPPQALVHTIVNGIWSRQFKDISVSRLDGNAFLFRIPNSQTRRRVLNQKLWQVDGQTMFVADWEPGVVPAKPELTAAPIWLELRNVPFQFFNEEGLEHIAGLVGDPKCLHPDTASKSNLEVAKVLTIIDPRKSLPEGVNVQFDSGEIRRVIVSSPWMPPVCAFCKEIGHSIKRCKTAPITCKGCNSTSHPFATCPRIKGNGARKPQGGKDISLSPSGAAVIRSGQGQGPVVPNGSNKQAPPEKAAQPLKSSGVSGDSVLLVGESSRVKDKGKGKVAPGHESVSEAEPDSSDTLSSEELEENSVSEEEHEYLEMVTCEVQLPDSSGPIIVSFVYAANEVATRSMLWTDLVAHASNSQISGKAWAVLGDFNQILNPSDHSTRTNLNMDRAMRDFNDVLLHSSLMDLNFRGCSFTWWNKRRSFPVAKKIDRILVNNEWQVLFPSSLGFFDSPHFSDHSPSCITIDASVPRHKKPFKFFNYMLKNMDFLPLISHSWFSFNVAGSEMFRVSSKLKFLKKIIRDFSKSNYSDLEKRVQEALVSLTEAQSNMLSNPSTLNAAVELEATRKWEVLSQAEESFFFQRSRVTWLREGDKNTSYFHRMASSRQSINHIHFLILEDGSRIDSQEGIQSHCIEFFNDLLASDVSPPLFFQEDINSLLGFECSAVQRGFLSANFTVEEIKSAFISLPKNKTSGPDGYSVEFFISCWSVVGPEVTAAVLEFFSSGKLLKQWNATTLVLIPKIQNASKVSDFRPISCLNTLYKVISKLLAGRLKEILPEVISHSQSAFLPGRLLSENVLLASELVQGYNRKNIQPSAMLKVDLRKAFDSIRWDFVLATLRAVNFPENFIGWIKECICTPSFSISINGKSDGFFRSKRGLRQGDPLSPYLFVLAMEVFSKLLHSRFASGYIAFHPKSSELNISHLMFADDVMVFFDGSSSSLHGIYETLDDFAGWSGLHLNRDKTVLFHGGLSPNDSRLISAYGFPTGTFPVRYLGLPLMCRKLKINEYSPLLDKISSKFRAWAVKSLSFAGRTQLIASVIYGTINFWISTFILPKGCLRKIESLCSSFLWSGNIENHSKAKVAWSAVCLPKNEGGLGFRRVSVWNNTLCLKLIWLLFSGSGSLWVAWQVHHHKLFDTSFWSIKGKHGDSWLWKSLLKLRHLASQFIKSNVGNGLTTWFWHDDWSPFGPLLKFLGEQGPRTLRIPINAKVAEACNEDGWIIAPPRSDQAVDLLTFISTIQIPTHSMAKDTFDWVIDGKCCNGFSASKTWEKLRPKDTIKEWAPLVWFKGCTPKNAFNMWISNLDRLPTMSRLAAWGLNVSTSCCLCSAAVETRDHLFIHCHFSRVIWGKIMIILGLPQVIFSDWTDMLSWTKVRNRNSPPLLRLLVTHSLVYCIWRQRNNQLHNQISIPPLTIFKDINREIINTINARRNMRKFRNLMGLWLH</sequence>
<evidence type="ECO:0000259" key="2">
    <source>
        <dbReference type="PROSITE" id="PS50878"/>
    </source>
</evidence>
<evidence type="ECO:0000256" key="1">
    <source>
        <dbReference type="SAM" id="MobiDB-lite"/>
    </source>
</evidence>
<keyword evidence="3" id="KW-0378">Hydrolase</keyword>
<keyword evidence="3" id="KW-0255">Endonuclease</keyword>
<feature type="region of interest" description="Disordered" evidence="1">
    <location>
        <begin position="405"/>
        <end position="516"/>
    </location>
</feature>
<evidence type="ECO:0000313" key="3">
    <source>
        <dbReference type="EMBL" id="KAG7579890.1"/>
    </source>
</evidence>
<dbReference type="PANTHER" id="PTHR33116:SF80">
    <property type="entry name" value="REVERSE TRANSCRIPTASE ZINC-BINDING DOMAIN-CONTAINING PROTEIN"/>
    <property type="match status" value="1"/>
</dbReference>
<dbReference type="InterPro" id="IPR005135">
    <property type="entry name" value="Endo/exonuclease/phosphatase"/>
</dbReference>
<dbReference type="InterPro" id="IPR026960">
    <property type="entry name" value="RVT-Znf"/>
</dbReference>
<proteinExistence type="predicted"/>
<dbReference type="CDD" id="cd01650">
    <property type="entry name" value="RT_nLTR_like"/>
    <property type="match status" value="1"/>
</dbReference>
<dbReference type="Pfam" id="PF14111">
    <property type="entry name" value="DUF4283"/>
    <property type="match status" value="1"/>
</dbReference>
<dbReference type="InterPro" id="IPR000477">
    <property type="entry name" value="RT_dom"/>
</dbReference>
<dbReference type="EMBL" id="JAEFBK010000008">
    <property type="protein sequence ID" value="KAG7579890.1"/>
    <property type="molecule type" value="Genomic_DNA"/>
</dbReference>
<keyword evidence="4" id="KW-1185">Reference proteome</keyword>
<comment type="caution">
    <text evidence="3">The sequence shown here is derived from an EMBL/GenBank/DDBJ whole genome shotgun (WGS) entry which is preliminary data.</text>
</comment>
<feature type="region of interest" description="Disordered" evidence="1">
    <location>
        <begin position="1"/>
        <end position="57"/>
    </location>
</feature>
<feature type="domain" description="Reverse transcriptase" evidence="2">
    <location>
        <begin position="924"/>
        <end position="1201"/>
    </location>
</feature>
<dbReference type="Pfam" id="PF00078">
    <property type="entry name" value="RVT_1"/>
    <property type="match status" value="1"/>
</dbReference>
<feature type="compositionally biased region" description="Low complexity" evidence="1">
    <location>
        <begin position="15"/>
        <end position="53"/>
    </location>
</feature>
<dbReference type="Pfam" id="PF03372">
    <property type="entry name" value="Exo_endo_phos"/>
    <property type="match status" value="1"/>
</dbReference>
<feature type="compositionally biased region" description="Low complexity" evidence="1">
    <location>
        <begin position="457"/>
        <end position="473"/>
    </location>
</feature>
<keyword evidence="3" id="KW-0540">Nuclease</keyword>
<dbReference type="Pfam" id="PF13966">
    <property type="entry name" value="zf-RVT"/>
    <property type="match status" value="1"/>
</dbReference>
<gene>
    <name evidence="3" type="ORF">ISN45_Aa03g039950</name>
</gene>